<accession>A0AAD4I1G9</accession>
<keyword evidence="7" id="KW-0503">Monooxygenase</keyword>
<gene>
    <name evidence="9" type="ORF">NEMBOFW57_001147</name>
</gene>
<name>A0AAD4I1G9_9PEZI</name>
<keyword evidence="8" id="KW-0472">Membrane</keyword>
<comment type="similarity">
    <text evidence="2 7">Belongs to the cytochrome P450 family.</text>
</comment>
<dbReference type="GO" id="GO:0016705">
    <property type="term" value="F:oxidoreductase activity, acting on paired donors, with incorporation or reduction of molecular oxygen"/>
    <property type="evidence" value="ECO:0007669"/>
    <property type="project" value="InterPro"/>
</dbReference>
<keyword evidence="8" id="KW-0812">Transmembrane</keyword>
<evidence type="ECO:0000256" key="8">
    <source>
        <dbReference type="SAM" id="Phobius"/>
    </source>
</evidence>
<comment type="cofactor">
    <cofactor evidence="1 6">
        <name>heme</name>
        <dbReference type="ChEBI" id="CHEBI:30413"/>
    </cofactor>
</comment>
<keyword evidence="8" id="KW-1133">Transmembrane helix</keyword>
<evidence type="ECO:0000256" key="7">
    <source>
        <dbReference type="RuleBase" id="RU000461"/>
    </source>
</evidence>
<evidence type="ECO:0000256" key="2">
    <source>
        <dbReference type="ARBA" id="ARBA00010617"/>
    </source>
</evidence>
<proteinExistence type="inferred from homology"/>
<dbReference type="PANTHER" id="PTHR24305:SF232">
    <property type="entry name" value="P450, PUTATIVE (EUROFUNG)-RELATED"/>
    <property type="match status" value="1"/>
</dbReference>
<evidence type="ECO:0000256" key="5">
    <source>
        <dbReference type="ARBA" id="ARBA00023004"/>
    </source>
</evidence>
<keyword evidence="7" id="KW-0560">Oxidoreductase</keyword>
<dbReference type="GO" id="GO:0004497">
    <property type="term" value="F:monooxygenase activity"/>
    <property type="evidence" value="ECO:0007669"/>
    <property type="project" value="UniProtKB-KW"/>
</dbReference>
<dbReference type="GO" id="GO:0020037">
    <property type="term" value="F:heme binding"/>
    <property type="evidence" value="ECO:0007669"/>
    <property type="project" value="InterPro"/>
</dbReference>
<dbReference type="AlphaFoldDB" id="A0AAD4I1G9"/>
<keyword evidence="4 6" id="KW-0479">Metal-binding</keyword>
<reference evidence="9" key="1">
    <citation type="submission" date="2023-02" db="EMBL/GenBank/DDBJ databases">
        <authorList>
            <person name="Palmer J.M."/>
        </authorList>
    </citation>
    <scope>NUCLEOTIDE SEQUENCE</scope>
    <source>
        <strain evidence="9">FW57</strain>
    </source>
</reference>
<organism evidence="9 10">
    <name type="scientific">Staphylotrichum longicolle</name>
    <dbReference type="NCBI Taxonomy" id="669026"/>
    <lineage>
        <taxon>Eukaryota</taxon>
        <taxon>Fungi</taxon>
        <taxon>Dikarya</taxon>
        <taxon>Ascomycota</taxon>
        <taxon>Pezizomycotina</taxon>
        <taxon>Sordariomycetes</taxon>
        <taxon>Sordariomycetidae</taxon>
        <taxon>Sordariales</taxon>
        <taxon>Chaetomiaceae</taxon>
        <taxon>Staphylotrichum</taxon>
    </lineage>
</organism>
<keyword evidence="3 6" id="KW-0349">Heme</keyword>
<evidence type="ECO:0000256" key="6">
    <source>
        <dbReference type="PIRSR" id="PIRSR602401-1"/>
    </source>
</evidence>
<evidence type="ECO:0000256" key="3">
    <source>
        <dbReference type="ARBA" id="ARBA00022617"/>
    </source>
</evidence>
<dbReference type="PRINTS" id="PR00463">
    <property type="entry name" value="EP450I"/>
</dbReference>
<evidence type="ECO:0000256" key="1">
    <source>
        <dbReference type="ARBA" id="ARBA00001971"/>
    </source>
</evidence>
<evidence type="ECO:0000313" key="10">
    <source>
        <dbReference type="Proteomes" id="UP001197093"/>
    </source>
</evidence>
<evidence type="ECO:0000256" key="4">
    <source>
        <dbReference type="ARBA" id="ARBA00022723"/>
    </source>
</evidence>
<dbReference type="InterPro" id="IPR017972">
    <property type="entry name" value="Cyt_P450_CS"/>
</dbReference>
<keyword evidence="10" id="KW-1185">Reference proteome</keyword>
<feature type="binding site" description="axial binding residue" evidence="6">
    <location>
        <position position="449"/>
    </location>
    <ligand>
        <name>heme</name>
        <dbReference type="ChEBI" id="CHEBI:30413"/>
    </ligand>
    <ligandPart>
        <name>Fe</name>
        <dbReference type="ChEBI" id="CHEBI:18248"/>
    </ligandPart>
</feature>
<dbReference type="Pfam" id="PF00067">
    <property type="entry name" value="p450"/>
    <property type="match status" value="2"/>
</dbReference>
<dbReference type="InterPro" id="IPR002401">
    <property type="entry name" value="Cyt_P450_E_grp-I"/>
</dbReference>
<protein>
    <recommendedName>
        <fullName evidence="11">Cytochrome P450 monooxygenase</fullName>
    </recommendedName>
</protein>
<dbReference type="SUPFAM" id="SSF48264">
    <property type="entry name" value="Cytochrome P450"/>
    <property type="match status" value="1"/>
</dbReference>
<dbReference type="PRINTS" id="PR00385">
    <property type="entry name" value="P450"/>
</dbReference>
<evidence type="ECO:0008006" key="11">
    <source>
        <dbReference type="Google" id="ProtNLM"/>
    </source>
</evidence>
<keyword evidence="5 6" id="KW-0408">Iron</keyword>
<dbReference type="PROSITE" id="PS00086">
    <property type="entry name" value="CYTOCHROME_P450"/>
    <property type="match status" value="1"/>
</dbReference>
<dbReference type="InterPro" id="IPR050121">
    <property type="entry name" value="Cytochrome_P450_monoxygenase"/>
</dbReference>
<comment type="caution">
    <text evidence="9">The sequence shown here is derived from an EMBL/GenBank/DDBJ whole genome shotgun (WGS) entry which is preliminary data.</text>
</comment>
<dbReference type="InterPro" id="IPR036396">
    <property type="entry name" value="Cyt_P450_sf"/>
</dbReference>
<dbReference type="Gene3D" id="1.10.630.10">
    <property type="entry name" value="Cytochrome P450"/>
    <property type="match status" value="1"/>
</dbReference>
<dbReference type="GO" id="GO:0005506">
    <property type="term" value="F:iron ion binding"/>
    <property type="evidence" value="ECO:0007669"/>
    <property type="project" value="InterPro"/>
</dbReference>
<evidence type="ECO:0000313" key="9">
    <source>
        <dbReference type="EMBL" id="KAG7291136.1"/>
    </source>
</evidence>
<dbReference type="PANTHER" id="PTHR24305">
    <property type="entry name" value="CYTOCHROME P450"/>
    <property type="match status" value="1"/>
</dbReference>
<dbReference type="Proteomes" id="UP001197093">
    <property type="component" value="Unassembled WGS sequence"/>
</dbReference>
<sequence length="504" mass="55987">MGAVILTDEGIVLVAVFLVGVYAAYSVPLVQVFIKPTALPWLVLTDPFESQDILRRRTKEFDRSGFIADVFDGILPEHHLPSLTTDNRFKDNRNLISHLMTPAFLTQTIGPRLYNSAITMIKVWQLKCKLAEGRPFVAHYDITYMGLDSLFAAMFGHPESDNITTARLRPISFPSAPIPRIFSAVLTLDHFVGTVQLSPFPRLTSFFLRLFPYMKRATAIKDAYIHDSVDACLALMSAEAPSSDTKSTATDTDPPRTALHSVLLRERSLAIKAGRPPAYHSRAIADEFFGFMLAGHDTAATTLAWGVKFLSDHPAVQARLRRDLRAAMPGVVVGETPSYADMAGLNVPYLDAVVDTTVMGRHVPKGTDVFIMANGAGYLKGNIEVGDERGVPGRERRERSTGALTGVWEDEGIEKFRPERWLKLEEDGKEVFDAAAGPTLPFGMGPRACFGKRFALMQLRFEFALIVWHFDLLALPRELNDYDSVQKFAHEPAQCYVRLGPARD</sequence>
<dbReference type="EMBL" id="JAHCVI010000001">
    <property type="protein sequence ID" value="KAG7291136.1"/>
    <property type="molecule type" value="Genomic_DNA"/>
</dbReference>
<dbReference type="InterPro" id="IPR001128">
    <property type="entry name" value="Cyt_P450"/>
</dbReference>
<feature type="transmembrane region" description="Helical" evidence="8">
    <location>
        <begin position="12"/>
        <end position="34"/>
    </location>
</feature>